<dbReference type="RefSeq" id="WP_172314341.1">
    <property type="nucleotide sequence ID" value="NZ_WOEY01000092.1"/>
</dbReference>
<protein>
    <recommendedName>
        <fullName evidence="3">Histidine kinase/HSP90-like ATPase domain-containing protein</fullName>
    </recommendedName>
</protein>
<dbReference type="EMBL" id="WOEY01000092">
    <property type="protein sequence ID" value="NPT44320.1"/>
    <property type="molecule type" value="Genomic_DNA"/>
</dbReference>
<evidence type="ECO:0008006" key="3">
    <source>
        <dbReference type="Google" id="ProtNLM"/>
    </source>
</evidence>
<reference evidence="1 2" key="1">
    <citation type="submission" date="2019-11" db="EMBL/GenBank/DDBJ databases">
        <title>Metabolism of dissolved organic matter in forest soils.</title>
        <authorList>
            <person name="Cyle K.T."/>
            <person name="Wilhelm R.C."/>
            <person name="Martinez C.E."/>
        </authorList>
    </citation>
    <scope>NUCLEOTIDE SEQUENCE [LARGE SCALE GENOMIC DNA]</scope>
    <source>
        <strain evidence="1 2">1N</strain>
    </source>
</reference>
<comment type="caution">
    <text evidence="1">The sequence shown here is derived from an EMBL/GenBank/DDBJ whole genome shotgun (WGS) entry which is preliminary data.</text>
</comment>
<evidence type="ECO:0000313" key="2">
    <source>
        <dbReference type="Proteomes" id="UP000652198"/>
    </source>
</evidence>
<sequence length="282" mass="31177">MLDGLRELRRCARTGIEILISFDRTERVFSDGMLLLVAELRRLLKYTEGKFKITCTVPLNDKVAQVAKQVGLFEMLGVECAVQPRDNDVVMWRHAYGSGAQGSRFDDVLSDYDGEITPALSSALYRGVSEAMTNVVNHAYVSPRLDGLDMQMKGDWWMFSAEQEGKLSVVFCDLGAGISGTLPGSRPEVWRRIMRWDNRGDARVIEAAVADSVSRTKKGHRGKGLGQIVKVIEAVRGASVAVYSNRGIYRRTAQGEVKVHQMGGSILGTLINWQIPLAGRAE</sequence>
<gene>
    <name evidence="1" type="ORF">GNZ12_24020</name>
</gene>
<proteinExistence type="predicted"/>
<evidence type="ECO:0000313" key="1">
    <source>
        <dbReference type="EMBL" id="NPT44320.1"/>
    </source>
</evidence>
<organism evidence="1 2">
    <name type="scientific">Paraburkholderia solitsugae</name>
    <dbReference type="NCBI Taxonomy" id="2675748"/>
    <lineage>
        <taxon>Bacteria</taxon>
        <taxon>Pseudomonadati</taxon>
        <taxon>Pseudomonadota</taxon>
        <taxon>Betaproteobacteria</taxon>
        <taxon>Burkholderiales</taxon>
        <taxon>Burkholderiaceae</taxon>
        <taxon>Paraburkholderia</taxon>
    </lineage>
</organism>
<name>A0ABX2BWL5_9BURK</name>
<keyword evidence="2" id="KW-1185">Reference proteome</keyword>
<accession>A0ABX2BWL5</accession>
<dbReference type="Proteomes" id="UP000652198">
    <property type="component" value="Unassembled WGS sequence"/>
</dbReference>